<dbReference type="EMBL" id="KQ947424">
    <property type="protein sequence ID" value="KUJ12426.1"/>
    <property type="molecule type" value="Genomic_DNA"/>
</dbReference>
<keyword evidence="1" id="KW-1133">Transmembrane helix</keyword>
<keyword evidence="1" id="KW-0472">Membrane</keyword>
<gene>
    <name evidence="2" type="ORF">LY89DRAFT_738216</name>
</gene>
<proteinExistence type="predicted"/>
<sequence>MGEPVMFFWAFLCGLCMLFCSGVYLGYIGFEFKFSVRINRNNNVIPAQEAAIPPLDEHPDSANSTESASIFEQLLGQEDIIPSYDDYPDGAYEAADEREFN</sequence>
<dbReference type="Proteomes" id="UP000070700">
    <property type="component" value="Unassembled WGS sequence"/>
</dbReference>
<dbReference type="GeneID" id="28830073"/>
<dbReference type="RefSeq" id="XP_018066781.1">
    <property type="nucleotide sequence ID" value="XM_018220347.1"/>
</dbReference>
<organism evidence="2 3">
    <name type="scientific">Mollisia scopiformis</name>
    <name type="common">Conifer needle endophyte fungus</name>
    <name type="synonym">Phialocephala scopiformis</name>
    <dbReference type="NCBI Taxonomy" id="149040"/>
    <lineage>
        <taxon>Eukaryota</taxon>
        <taxon>Fungi</taxon>
        <taxon>Dikarya</taxon>
        <taxon>Ascomycota</taxon>
        <taxon>Pezizomycotina</taxon>
        <taxon>Leotiomycetes</taxon>
        <taxon>Helotiales</taxon>
        <taxon>Mollisiaceae</taxon>
        <taxon>Mollisia</taxon>
    </lineage>
</organism>
<feature type="transmembrane region" description="Helical" evidence="1">
    <location>
        <begin position="6"/>
        <end position="30"/>
    </location>
</feature>
<name>A0A194WWS2_MOLSC</name>
<reference evidence="2 3" key="1">
    <citation type="submission" date="2015-10" db="EMBL/GenBank/DDBJ databases">
        <title>Full genome of DAOMC 229536 Phialocephala scopiformis, a fungal endophyte of spruce producing the potent anti-insectan compound rugulosin.</title>
        <authorList>
            <consortium name="DOE Joint Genome Institute"/>
            <person name="Walker A.K."/>
            <person name="Frasz S.L."/>
            <person name="Seifert K.A."/>
            <person name="Miller J.D."/>
            <person name="Mondo S.J."/>
            <person name="Labutti K."/>
            <person name="Lipzen A."/>
            <person name="Dockter R."/>
            <person name="Kennedy M."/>
            <person name="Grigoriev I.V."/>
            <person name="Spatafora J.W."/>
        </authorList>
    </citation>
    <scope>NUCLEOTIDE SEQUENCE [LARGE SCALE GENOMIC DNA]</scope>
    <source>
        <strain evidence="2 3">CBS 120377</strain>
    </source>
</reference>
<accession>A0A194WWS2</accession>
<dbReference type="AlphaFoldDB" id="A0A194WWS2"/>
<evidence type="ECO:0000313" key="2">
    <source>
        <dbReference type="EMBL" id="KUJ12426.1"/>
    </source>
</evidence>
<dbReference type="InParanoid" id="A0A194WWS2"/>
<keyword evidence="3" id="KW-1185">Reference proteome</keyword>
<evidence type="ECO:0000256" key="1">
    <source>
        <dbReference type="SAM" id="Phobius"/>
    </source>
</evidence>
<protein>
    <submittedName>
        <fullName evidence="2">Uncharacterized protein</fullName>
    </submittedName>
</protein>
<keyword evidence="1" id="KW-0812">Transmembrane</keyword>
<dbReference type="KEGG" id="psco:LY89DRAFT_738216"/>
<evidence type="ECO:0000313" key="3">
    <source>
        <dbReference type="Proteomes" id="UP000070700"/>
    </source>
</evidence>